<evidence type="ECO:0000313" key="1">
    <source>
        <dbReference type="EMBL" id="GIY96718.1"/>
    </source>
</evidence>
<gene>
    <name evidence="1" type="ORF">CEXT_414531</name>
</gene>
<dbReference type="EMBL" id="BPLR01018080">
    <property type="protein sequence ID" value="GIY96718.1"/>
    <property type="molecule type" value="Genomic_DNA"/>
</dbReference>
<evidence type="ECO:0008006" key="3">
    <source>
        <dbReference type="Google" id="ProtNLM"/>
    </source>
</evidence>
<sequence>MTDDDKEYFQCKGKSKETIQEKLVAFWTDDYINGFTLNRKLITADRYASLLYSSAVDGNLVATKFFFQNISSEDSDVTVFDAVNVILKKGRHRDDFIFYEKGFGEVLNFLVPNMDEKNRTRIFLSNDKEKLYKYFLHYSRPIIFLKFVREFKAAFRVDLYVTLLVEILFKYLNGYISYNYQLFFKRFWQLIPKEFQNMISRFSPVGGTILIAVVKRKFPFMLEKSILFTYELSNRIKLQTSGVIRGSHLDKYKFFTYLIREGICTVESLNRVQDKFSEDLLDIGEEPPLVFNYFGLLINEIKNEPYKYKNLTMTELEPELSD</sequence>
<dbReference type="AlphaFoldDB" id="A0AAV4XPX6"/>
<dbReference type="Proteomes" id="UP001054945">
    <property type="component" value="Unassembled WGS sequence"/>
</dbReference>
<proteinExistence type="predicted"/>
<keyword evidence="2" id="KW-1185">Reference proteome</keyword>
<reference evidence="1 2" key="1">
    <citation type="submission" date="2021-06" db="EMBL/GenBank/DDBJ databases">
        <title>Caerostris extrusa draft genome.</title>
        <authorList>
            <person name="Kono N."/>
            <person name="Arakawa K."/>
        </authorList>
    </citation>
    <scope>NUCLEOTIDE SEQUENCE [LARGE SCALE GENOMIC DNA]</scope>
</reference>
<protein>
    <recommendedName>
        <fullName evidence="3">LAGLIDADG homing endonuclease</fullName>
    </recommendedName>
</protein>
<evidence type="ECO:0000313" key="2">
    <source>
        <dbReference type="Proteomes" id="UP001054945"/>
    </source>
</evidence>
<name>A0AAV4XPX6_CAEEX</name>
<organism evidence="1 2">
    <name type="scientific">Caerostris extrusa</name>
    <name type="common">Bark spider</name>
    <name type="synonym">Caerostris bankana</name>
    <dbReference type="NCBI Taxonomy" id="172846"/>
    <lineage>
        <taxon>Eukaryota</taxon>
        <taxon>Metazoa</taxon>
        <taxon>Ecdysozoa</taxon>
        <taxon>Arthropoda</taxon>
        <taxon>Chelicerata</taxon>
        <taxon>Arachnida</taxon>
        <taxon>Araneae</taxon>
        <taxon>Araneomorphae</taxon>
        <taxon>Entelegynae</taxon>
        <taxon>Araneoidea</taxon>
        <taxon>Araneidae</taxon>
        <taxon>Caerostris</taxon>
    </lineage>
</organism>
<comment type="caution">
    <text evidence="1">The sequence shown here is derived from an EMBL/GenBank/DDBJ whole genome shotgun (WGS) entry which is preliminary data.</text>
</comment>
<accession>A0AAV4XPX6</accession>